<accession>A0A5C1QPK0</accession>
<evidence type="ECO:0000313" key="2">
    <source>
        <dbReference type="Proteomes" id="UP000324209"/>
    </source>
</evidence>
<dbReference type="KEGG" id="ock:EXM22_16820"/>
<dbReference type="InterPro" id="IPR021352">
    <property type="entry name" value="DUF2971"/>
</dbReference>
<proteinExistence type="predicted"/>
<dbReference type="AlphaFoldDB" id="A0A5C1QPK0"/>
<reference evidence="1 2" key="1">
    <citation type="submission" date="2019-02" db="EMBL/GenBank/DDBJ databases">
        <title>Complete Genome Sequence and Methylome Analysis of free living Spirochaetas.</title>
        <authorList>
            <person name="Fomenkov A."/>
            <person name="Dubinina G."/>
            <person name="Leshcheva N."/>
            <person name="Mikheeva N."/>
            <person name="Grabovich M."/>
            <person name="Vincze T."/>
            <person name="Roberts R.J."/>
        </authorList>
    </citation>
    <scope>NUCLEOTIDE SEQUENCE [LARGE SCALE GENOMIC DNA]</scope>
    <source>
        <strain evidence="1 2">K2</strain>
    </source>
</reference>
<dbReference type="OrthoDB" id="3034312at2"/>
<protein>
    <submittedName>
        <fullName evidence="1">DUF2971 domain-containing protein</fullName>
    </submittedName>
</protein>
<name>A0A5C1QPK0_9SPIO</name>
<dbReference type="Pfam" id="PF11185">
    <property type="entry name" value="DUF2971"/>
    <property type="match status" value="1"/>
</dbReference>
<evidence type="ECO:0000313" key="1">
    <source>
        <dbReference type="EMBL" id="QEN09561.1"/>
    </source>
</evidence>
<dbReference type="Proteomes" id="UP000324209">
    <property type="component" value="Chromosome"/>
</dbReference>
<gene>
    <name evidence="1" type="ORF">EXM22_16820</name>
</gene>
<dbReference type="EMBL" id="CP036150">
    <property type="protein sequence ID" value="QEN09561.1"/>
    <property type="molecule type" value="Genomic_DNA"/>
</dbReference>
<organism evidence="1 2">
    <name type="scientific">Oceanispirochaeta crateris</name>
    <dbReference type="NCBI Taxonomy" id="2518645"/>
    <lineage>
        <taxon>Bacteria</taxon>
        <taxon>Pseudomonadati</taxon>
        <taxon>Spirochaetota</taxon>
        <taxon>Spirochaetia</taxon>
        <taxon>Spirochaetales</taxon>
        <taxon>Spirochaetaceae</taxon>
        <taxon>Oceanispirochaeta</taxon>
    </lineage>
</organism>
<sequence length="296" mass="35072">MNMQDILQKELDSLFKTLGHSGFPPTLNLEVQLDLQNEVFYLKQEQALFDKLIHVQDKTRTFYHYTSFQALIEILKSGKIRFSSPAGLNDITEIISHNTILKEQLDDEIDEARLQNITKRFIFSLTDRFDSLNQWRLYGADGSGVCIGLDLSQIPYDKQMRFGRILYGETIGSFLGRIKKRIKAELQKNFDFRGYQRWGYFIKDIDYSEESEYRLIYYDDSGALLDKNSWRINNYGAFYPYLDMNMEELNMKIETILFGPKFKERQLNKGMIENYLNRYHKNENVKIEYSGIMSYR</sequence>
<keyword evidence="2" id="KW-1185">Reference proteome</keyword>